<gene>
    <name evidence="14" type="ORF">SAMN05421741_101208</name>
</gene>
<feature type="transmembrane region" description="Helical" evidence="12">
    <location>
        <begin position="213"/>
        <end position="233"/>
    </location>
</feature>
<dbReference type="Gene3D" id="3.30.2010.10">
    <property type="entry name" value="Metalloproteases ('zincins'), catalytic domain"/>
    <property type="match status" value="1"/>
</dbReference>
<keyword evidence="2" id="KW-1003">Cell membrane</keyword>
<dbReference type="Pfam" id="PF01435">
    <property type="entry name" value="Peptidase_M48"/>
    <property type="match status" value="1"/>
</dbReference>
<keyword evidence="7" id="KW-0862">Zinc</keyword>
<feature type="transmembrane region" description="Helical" evidence="12">
    <location>
        <begin position="16"/>
        <end position="46"/>
    </location>
</feature>
<evidence type="ECO:0000256" key="9">
    <source>
        <dbReference type="ARBA" id="ARBA00023049"/>
    </source>
</evidence>
<protein>
    <submittedName>
        <fullName evidence="14">Zn-dependent protease with chaperone function</fullName>
    </submittedName>
</protein>
<evidence type="ECO:0000256" key="2">
    <source>
        <dbReference type="ARBA" id="ARBA00022475"/>
    </source>
</evidence>
<keyword evidence="10 12" id="KW-0472">Membrane</keyword>
<evidence type="ECO:0000256" key="6">
    <source>
        <dbReference type="ARBA" id="ARBA00022801"/>
    </source>
</evidence>
<evidence type="ECO:0000256" key="7">
    <source>
        <dbReference type="ARBA" id="ARBA00022833"/>
    </source>
</evidence>
<dbReference type="STRING" id="913024.SAMN05421741_101208"/>
<dbReference type="InterPro" id="IPR001915">
    <property type="entry name" value="Peptidase_M48"/>
</dbReference>
<evidence type="ECO:0000259" key="13">
    <source>
        <dbReference type="Pfam" id="PF01435"/>
    </source>
</evidence>
<evidence type="ECO:0000313" key="15">
    <source>
        <dbReference type="Proteomes" id="UP000199036"/>
    </source>
</evidence>
<dbReference type="GO" id="GO:0004222">
    <property type="term" value="F:metalloendopeptidase activity"/>
    <property type="evidence" value="ECO:0007669"/>
    <property type="project" value="InterPro"/>
</dbReference>
<evidence type="ECO:0000256" key="5">
    <source>
        <dbReference type="ARBA" id="ARBA00022723"/>
    </source>
</evidence>
<dbReference type="AlphaFoldDB" id="A0A1I4WHE5"/>
<keyword evidence="3 14" id="KW-0645">Protease</keyword>
<evidence type="ECO:0000313" key="14">
    <source>
        <dbReference type="EMBL" id="SFN12429.1"/>
    </source>
</evidence>
<dbReference type="OrthoDB" id="9789270at2"/>
<proteinExistence type="predicted"/>
<dbReference type="InterPro" id="IPR050083">
    <property type="entry name" value="HtpX_protease"/>
</dbReference>
<dbReference type="GO" id="GO:0006508">
    <property type="term" value="P:proteolysis"/>
    <property type="evidence" value="ECO:0007669"/>
    <property type="project" value="UniProtKB-KW"/>
</dbReference>
<keyword evidence="9" id="KW-0482">Metalloprotease</keyword>
<keyword evidence="8 12" id="KW-1133">Transmembrane helix</keyword>
<evidence type="ECO:0000256" key="3">
    <source>
        <dbReference type="ARBA" id="ARBA00022670"/>
    </source>
</evidence>
<dbReference type="PANTHER" id="PTHR43221:SF2">
    <property type="entry name" value="PROTEASE HTPX HOMOLOG"/>
    <property type="match status" value="1"/>
</dbReference>
<accession>A0A1I4WHE5</accession>
<keyword evidence="11" id="KW-0175">Coiled coil</keyword>
<comment type="cofactor">
    <cofactor evidence="1">
        <name>Zn(2+)</name>
        <dbReference type="ChEBI" id="CHEBI:29105"/>
    </cofactor>
</comment>
<evidence type="ECO:0000256" key="8">
    <source>
        <dbReference type="ARBA" id="ARBA00022989"/>
    </source>
</evidence>
<feature type="domain" description="Peptidase M48" evidence="13">
    <location>
        <begin position="97"/>
        <end position="362"/>
    </location>
</feature>
<evidence type="ECO:0000256" key="12">
    <source>
        <dbReference type="SAM" id="Phobius"/>
    </source>
</evidence>
<keyword evidence="4 12" id="KW-0812">Transmembrane</keyword>
<dbReference type="CDD" id="cd07328">
    <property type="entry name" value="M48_Ste24p_like"/>
    <property type="match status" value="1"/>
</dbReference>
<organism evidence="14 15">
    <name type="scientific">Paenimyroides ummariense</name>
    <dbReference type="NCBI Taxonomy" id="913024"/>
    <lineage>
        <taxon>Bacteria</taxon>
        <taxon>Pseudomonadati</taxon>
        <taxon>Bacteroidota</taxon>
        <taxon>Flavobacteriia</taxon>
        <taxon>Flavobacteriales</taxon>
        <taxon>Flavobacteriaceae</taxon>
        <taxon>Paenimyroides</taxon>
    </lineage>
</organism>
<evidence type="ECO:0000256" key="4">
    <source>
        <dbReference type="ARBA" id="ARBA00022692"/>
    </source>
</evidence>
<name>A0A1I4WHE5_9FLAO</name>
<evidence type="ECO:0000256" key="11">
    <source>
        <dbReference type="SAM" id="Coils"/>
    </source>
</evidence>
<keyword evidence="5" id="KW-0479">Metal-binding</keyword>
<feature type="transmembrane region" description="Helical" evidence="12">
    <location>
        <begin position="58"/>
        <end position="80"/>
    </location>
</feature>
<reference evidence="15" key="1">
    <citation type="submission" date="2016-10" db="EMBL/GenBank/DDBJ databases">
        <authorList>
            <person name="Varghese N."/>
            <person name="Submissions S."/>
        </authorList>
    </citation>
    <scope>NUCLEOTIDE SEQUENCE [LARGE SCALE GENOMIC DNA]</scope>
    <source>
        <strain evidence="15">DS-12</strain>
    </source>
</reference>
<feature type="coiled-coil region" evidence="11">
    <location>
        <begin position="499"/>
        <end position="526"/>
    </location>
</feature>
<dbReference type="RefSeq" id="WP_091517674.1">
    <property type="nucleotide sequence ID" value="NZ_FOVI01000001.1"/>
</dbReference>
<dbReference type="GO" id="GO:0046872">
    <property type="term" value="F:metal ion binding"/>
    <property type="evidence" value="ECO:0007669"/>
    <property type="project" value="UniProtKB-KW"/>
</dbReference>
<keyword evidence="15" id="KW-1185">Reference proteome</keyword>
<evidence type="ECO:0000256" key="10">
    <source>
        <dbReference type="ARBA" id="ARBA00023136"/>
    </source>
</evidence>
<dbReference type="EMBL" id="FOVI01000001">
    <property type="protein sequence ID" value="SFN12429.1"/>
    <property type="molecule type" value="Genomic_DNA"/>
</dbReference>
<dbReference type="PANTHER" id="PTHR43221">
    <property type="entry name" value="PROTEASE HTPX"/>
    <property type="match status" value="1"/>
</dbReference>
<dbReference type="Proteomes" id="UP000199036">
    <property type="component" value="Unassembled WGS sequence"/>
</dbReference>
<keyword evidence="6" id="KW-0378">Hydrolase</keyword>
<evidence type="ECO:0000256" key="1">
    <source>
        <dbReference type="ARBA" id="ARBA00001947"/>
    </source>
</evidence>
<sequence length="681" mass="79122">MNIEVSSSFKAQAKKAIWAIVLFFVSFLLLIIVGLAIAALLIYLAVQIVKHTPNFTTLILAFGIASSGVILVVFLFKFIFQKSVSNTDGMREITKAQHPKLFQVIEELAAQVATDVPKKVFITDQVNASVFYNSSFWSMLFPVRKNLMIGYALVNASTKDELKGILAHEFGHFSQRSMKVGSYVYNCNRVIYSLVYENNSFENSIEKFSNGHIFLKVTFLISIVIMRGFQWVLKKLYNILNISYLSLSREMEFHADAVATHIVGSDTMIDSLLRMDLADKSYNSVIEFVNEQYAEKKKISNLFSLQKDVLQFFGELNNLKFKGRYPLVTIEEIDQYQKSRLIIKDQWASHPTTGERIKKIKTLNIKKENPNIVEANVLFDNTTILEEKLTDLFYNDLEDSSLEQINLNEVFNAYKAYYKTVTFNKEYNGYYNYKNPILEPSQISEVYPLLTFEELFSDEVMELVNSYNALSSDFNDLKFLTVEDHVIKTFDFDGVKYKKNQAGHLLEGLNKEKEVLEAKIQVHDEKIYHFFLQQAKLNDALPKWQKLYDIYVYCDKLYDLGFEETQKLEKQLEFLQHDLNLDVIYKHLKDLKNIEEVYKKHLKVVEELPLYQEAINDDLKEIVTAYINHNSLYIKGNTWNDDSLNTLFSCLRLLPHIHSRLMFVSKKQLLDFQIDMIKVPV</sequence>